<dbReference type="Gene3D" id="1.10.540.10">
    <property type="entry name" value="Acyl-CoA dehydrogenase/oxidase, N-terminal domain"/>
    <property type="match status" value="1"/>
</dbReference>
<proteinExistence type="inferred from homology"/>
<evidence type="ECO:0000259" key="9">
    <source>
        <dbReference type="Pfam" id="PF02771"/>
    </source>
</evidence>
<protein>
    <recommendedName>
        <fullName evidence="11">Acyl-CoA dehydrogenase</fullName>
    </recommendedName>
</protein>
<evidence type="ECO:0000256" key="5">
    <source>
        <dbReference type="ARBA" id="ARBA00022827"/>
    </source>
</evidence>
<accession>A0A381QJ67</accession>
<sequence length="397" mass="44815">MAITDKEFQQIKSTIKDFIKEEMVSEEKFDVKHTFKEQLPYLEEKRNKVRSLGLFTPQIPKEYGGLGLSLHQLGQIYEILGHAFYGLYVFNCQAPDAGNMEILMDHGSDYQKETFLKPLLNGDIRSCFSMTEPEFAGSNPTMMGTIAKKDGENYVINGHKWFTSSADGASFAIAMVVTDPDNPNPYLRASQIIVPTDTEGFKLIRNIPVMGDEGDGWNAHAEIRYENCIVPEKNLLGKAGEGFKIAQDRLGPGRIHHCMRWVGECERMFDMMCNRALTRELAPNKPLATKQTIQNWIAESRAEINASRLMVLDTAKKIDEHGADSAKVEISTIKFYVANVLQKVLDRVLQVHGALGMTDDTPIAFLYRHERAARIYDGADEVHKSRVAREILKSYSK</sequence>
<evidence type="ECO:0000256" key="6">
    <source>
        <dbReference type="ARBA" id="ARBA00023002"/>
    </source>
</evidence>
<dbReference type="GO" id="GO:0003995">
    <property type="term" value="F:acyl-CoA dehydrogenase activity"/>
    <property type="evidence" value="ECO:0007669"/>
    <property type="project" value="TreeGrafter"/>
</dbReference>
<evidence type="ECO:0000256" key="3">
    <source>
        <dbReference type="ARBA" id="ARBA00011738"/>
    </source>
</evidence>
<evidence type="ECO:0000259" key="7">
    <source>
        <dbReference type="Pfam" id="PF00441"/>
    </source>
</evidence>
<comment type="subunit">
    <text evidence="3">Homodimer.</text>
</comment>
<gene>
    <name evidence="10" type="ORF">METZ01_LOCUS32216</name>
</gene>
<evidence type="ECO:0000256" key="2">
    <source>
        <dbReference type="ARBA" id="ARBA00009347"/>
    </source>
</evidence>
<dbReference type="PANTHER" id="PTHR48083">
    <property type="entry name" value="MEDIUM-CHAIN SPECIFIC ACYL-COA DEHYDROGENASE, MITOCHONDRIAL-RELATED"/>
    <property type="match status" value="1"/>
</dbReference>
<keyword evidence="6" id="KW-0560">Oxidoreductase</keyword>
<dbReference type="InterPro" id="IPR050741">
    <property type="entry name" value="Acyl-CoA_dehydrogenase"/>
</dbReference>
<dbReference type="GO" id="GO:0033539">
    <property type="term" value="P:fatty acid beta-oxidation using acyl-CoA dehydrogenase"/>
    <property type="evidence" value="ECO:0007669"/>
    <property type="project" value="TreeGrafter"/>
</dbReference>
<dbReference type="InterPro" id="IPR009100">
    <property type="entry name" value="AcylCoA_DH/oxidase_NM_dom_sf"/>
</dbReference>
<dbReference type="InterPro" id="IPR006091">
    <property type="entry name" value="Acyl-CoA_Oxase/DH_mid-dom"/>
</dbReference>
<dbReference type="FunFam" id="2.40.110.10:FF:000002">
    <property type="entry name" value="Acyl-CoA dehydrogenase fadE12"/>
    <property type="match status" value="1"/>
</dbReference>
<dbReference type="InterPro" id="IPR013786">
    <property type="entry name" value="AcylCoA_DH/ox_N"/>
</dbReference>
<reference evidence="10" key="1">
    <citation type="submission" date="2018-05" db="EMBL/GenBank/DDBJ databases">
        <authorList>
            <person name="Lanie J.A."/>
            <person name="Ng W.-L."/>
            <person name="Kazmierczak K.M."/>
            <person name="Andrzejewski T.M."/>
            <person name="Davidsen T.M."/>
            <person name="Wayne K.J."/>
            <person name="Tettelin H."/>
            <person name="Glass J.I."/>
            <person name="Rusch D."/>
            <person name="Podicherti R."/>
            <person name="Tsui H.-C.T."/>
            <person name="Winkler M.E."/>
        </authorList>
    </citation>
    <scope>NUCLEOTIDE SEQUENCE</scope>
</reference>
<dbReference type="InterPro" id="IPR009075">
    <property type="entry name" value="AcylCo_DH/oxidase_C"/>
</dbReference>
<evidence type="ECO:0008006" key="11">
    <source>
        <dbReference type="Google" id="ProtNLM"/>
    </source>
</evidence>
<evidence type="ECO:0000256" key="4">
    <source>
        <dbReference type="ARBA" id="ARBA00022630"/>
    </source>
</evidence>
<dbReference type="InterPro" id="IPR037069">
    <property type="entry name" value="AcylCoA_DH/ox_N_sf"/>
</dbReference>
<dbReference type="Pfam" id="PF00441">
    <property type="entry name" value="Acyl-CoA_dh_1"/>
    <property type="match status" value="1"/>
</dbReference>
<dbReference type="SUPFAM" id="SSF56645">
    <property type="entry name" value="Acyl-CoA dehydrogenase NM domain-like"/>
    <property type="match status" value="1"/>
</dbReference>
<feature type="domain" description="Acyl-CoA dehydrogenase/oxidase N-terminal" evidence="9">
    <location>
        <begin position="6"/>
        <end position="123"/>
    </location>
</feature>
<evidence type="ECO:0000313" key="10">
    <source>
        <dbReference type="EMBL" id="SUZ79362.1"/>
    </source>
</evidence>
<evidence type="ECO:0000259" key="8">
    <source>
        <dbReference type="Pfam" id="PF02770"/>
    </source>
</evidence>
<dbReference type="PANTHER" id="PTHR48083:SF13">
    <property type="entry name" value="ACYL-COA DEHYDROGENASE FAMILY MEMBER 11"/>
    <property type="match status" value="1"/>
</dbReference>
<dbReference type="EMBL" id="UINC01001383">
    <property type="protein sequence ID" value="SUZ79362.1"/>
    <property type="molecule type" value="Genomic_DNA"/>
</dbReference>
<feature type="domain" description="Acyl-CoA oxidase/dehydrogenase middle" evidence="8">
    <location>
        <begin position="127"/>
        <end position="227"/>
    </location>
</feature>
<dbReference type="Pfam" id="PF02770">
    <property type="entry name" value="Acyl-CoA_dh_M"/>
    <property type="match status" value="1"/>
</dbReference>
<comment type="similarity">
    <text evidence="2">Belongs to the acyl-CoA dehydrogenase family.</text>
</comment>
<dbReference type="AlphaFoldDB" id="A0A381QJ67"/>
<dbReference type="SUPFAM" id="SSF47203">
    <property type="entry name" value="Acyl-CoA dehydrogenase C-terminal domain-like"/>
    <property type="match status" value="1"/>
</dbReference>
<dbReference type="PIRSF" id="PIRSF016578">
    <property type="entry name" value="HsaA"/>
    <property type="match status" value="1"/>
</dbReference>
<organism evidence="10">
    <name type="scientific">marine metagenome</name>
    <dbReference type="NCBI Taxonomy" id="408172"/>
    <lineage>
        <taxon>unclassified sequences</taxon>
        <taxon>metagenomes</taxon>
        <taxon>ecological metagenomes</taxon>
    </lineage>
</organism>
<evidence type="ECO:0000256" key="1">
    <source>
        <dbReference type="ARBA" id="ARBA00001974"/>
    </source>
</evidence>
<dbReference type="Pfam" id="PF02771">
    <property type="entry name" value="Acyl-CoA_dh_N"/>
    <property type="match status" value="1"/>
</dbReference>
<dbReference type="Gene3D" id="1.20.140.10">
    <property type="entry name" value="Butyryl-CoA Dehydrogenase, subunit A, domain 3"/>
    <property type="match status" value="1"/>
</dbReference>
<dbReference type="GO" id="GO:0005737">
    <property type="term" value="C:cytoplasm"/>
    <property type="evidence" value="ECO:0007669"/>
    <property type="project" value="TreeGrafter"/>
</dbReference>
<feature type="domain" description="Acyl-CoA dehydrogenase/oxidase C-terminal" evidence="7">
    <location>
        <begin position="240"/>
        <end position="391"/>
    </location>
</feature>
<dbReference type="InterPro" id="IPR036250">
    <property type="entry name" value="AcylCo_DH-like_C"/>
</dbReference>
<keyword evidence="4" id="KW-0285">Flavoprotein</keyword>
<dbReference type="Gene3D" id="2.40.110.10">
    <property type="entry name" value="Butyryl-CoA Dehydrogenase, subunit A, domain 2"/>
    <property type="match status" value="1"/>
</dbReference>
<dbReference type="GO" id="GO:0050660">
    <property type="term" value="F:flavin adenine dinucleotide binding"/>
    <property type="evidence" value="ECO:0007669"/>
    <property type="project" value="InterPro"/>
</dbReference>
<name>A0A381QJ67_9ZZZZ</name>
<keyword evidence="5" id="KW-0274">FAD</keyword>
<dbReference type="InterPro" id="IPR046373">
    <property type="entry name" value="Acyl-CoA_Oxase/DH_mid-dom_sf"/>
</dbReference>
<comment type="cofactor">
    <cofactor evidence="1">
        <name>FAD</name>
        <dbReference type="ChEBI" id="CHEBI:57692"/>
    </cofactor>
</comment>